<dbReference type="InterPro" id="IPR003439">
    <property type="entry name" value="ABC_transporter-like_ATP-bd"/>
</dbReference>
<comment type="subcellular location">
    <subcellularLocation>
        <location evidence="1">Membrane</location>
        <topology evidence="1">Multi-pass membrane protein</topology>
    </subcellularLocation>
</comment>
<keyword evidence="4" id="KW-0067">ATP-binding</keyword>
<dbReference type="PROSITE" id="PS50893">
    <property type="entry name" value="ABC_TRANSPORTER_2"/>
    <property type="match status" value="1"/>
</dbReference>
<accession>A0A5E8CM66</accession>
<dbReference type="InterPro" id="IPR039421">
    <property type="entry name" value="Type_1_exporter"/>
</dbReference>
<gene>
    <name evidence="9" type="ORF">CPAV1605_1450</name>
</gene>
<evidence type="ECO:0000259" key="8">
    <source>
        <dbReference type="PROSITE" id="PS50893"/>
    </source>
</evidence>
<dbReference type="GO" id="GO:0042626">
    <property type="term" value="F:ATPase-coupled transmembrane transporter activity"/>
    <property type="evidence" value="ECO:0007669"/>
    <property type="project" value="TreeGrafter"/>
</dbReference>
<keyword evidence="6 7" id="KW-0472">Membrane</keyword>
<feature type="transmembrane region" description="Helical" evidence="7">
    <location>
        <begin position="274"/>
        <end position="296"/>
    </location>
</feature>
<dbReference type="AlphaFoldDB" id="A0A5E8CM66"/>
<evidence type="ECO:0000313" key="9">
    <source>
        <dbReference type="EMBL" id="VVU95695.1"/>
    </source>
</evidence>
<dbReference type="GO" id="GO:0016020">
    <property type="term" value="C:membrane"/>
    <property type="evidence" value="ECO:0007669"/>
    <property type="project" value="UniProtKB-SubCell"/>
</dbReference>
<dbReference type="InterPro" id="IPR036640">
    <property type="entry name" value="ABC1_TM_sf"/>
</dbReference>
<protein>
    <submittedName>
        <fullName evidence="9">ABC transporter</fullName>
    </submittedName>
</protein>
<evidence type="ECO:0000256" key="2">
    <source>
        <dbReference type="ARBA" id="ARBA00022692"/>
    </source>
</evidence>
<feature type="transmembrane region" description="Helical" evidence="7">
    <location>
        <begin position="155"/>
        <end position="175"/>
    </location>
</feature>
<proteinExistence type="predicted"/>
<evidence type="ECO:0000256" key="6">
    <source>
        <dbReference type="ARBA" id="ARBA00023136"/>
    </source>
</evidence>
<feature type="transmembrane region" description="Helical" evidence="7">
    <location>
        <begin position="61"/>
        <end position="81"/>
    </location>
</feature>
<feature type="domain" description="ABC transporter" evidence="8">
    <location>
        <begin position="322"/>
        <end position="534"/>
    </location>
</feature>
<keyword evidence="2 7" id="KW-0812">Transmembrane</keyword>
<sequence>MNPEIKNLIKKILLNFKFELFMIGIFGNVIWIRNIYVINSLKILVEKLKNNIGLGLETRNISIFFFKILIMQIAIYIYSFYTDKYIISSKNFIYKEILHDIIKRRENRLSKTLPYSIYSNIKAISLDMRTLIRYSISLFPNILLQFALFTKLYQINKIIGTIFFLLYFILGKIIWTNLPILYKHKEKLITSYNSIINKNQDINKNLVTINSFNNLKKEKSITENLVKKFVNNNNIYSFTYNKIKAIYYSFHIIILVFSIKFIKNNQERNFFFLVFYFILYNCNKIIGSILDTYLYYISLNLNHKIIFQDFPKADTLTIRKQIFNKNIKIQNLNNHIFNNLNLNLVTNETSILIGEIGSGKSSLLKALFNIEKTKSGKITFQGICSQNPKWKDNIHYCEQFPNLFSRSLDSNIFYGQKNKNSFNKLINKFKIELKNLETLDCVKLSNGQKQVITLLRVAINPKPIVILDEPTSSVDALNKIIIYKIIRHLQELNTTLIIATHDLKLVEMGNTIIQLDKGKIIKQKKNMQNLDISL</sequence>
<reference evidence="9" key="1">
    <citation type="submission" date="2019-09" db="EMBL/GenBank/DDBJ databases">
        <authorList>
            <person name="Needham M D."/>
        </authorList>
    </citation>
    <scope>NUCLEOTIDE SEQUENCE</scope>
</reference>
<keyword evidence="5 7" id="KW-1133">Transmembrane helix</keyword>
<dbReference type="Pfam" id="PF00005">
    <property type="entry name" value="ABC_tran"/>
    <property type="match status" value="1"/>
</dbReference>
<feature type="transmembrane region" description="Helical" evidence="7">
    <location>
        <begin position="20"/>
        <end position="41"/>
    </location>
</feature>
<name>A0A5E8CM66_9ZZZZ</name>
<feature type="transmembrane region" description="Helical" evidence="7">
    <location>
        <begin position="245"/>
        <end position="262"/>
    </location>
</feature>
<dbReference type="GO" id="GO:0005524">
    <property type="term" value="F:ATP binding"/>
    <property type="evidence" value="ECO:0007669"/>
    <property type="project" value="UniProtKB-KW"/>
</dbReference>
<dbReference type="SUPFAM" id="SSF90123">
    <property type="entry name" value="ABC transporter transmembrane region"/>
    <property type="match status" value="1"/>
</dbReference>
<keyword evidence="3" id="KW-0547">Nucleotide-binding</keyword>
<evidence type="ECO:0000256" key="4">
    <source>
        <dbReference type="ARBA" id="ARBA00022840"/>
    </source>
</evidence>
<dbReference type="SMART" id="SM00382">
    <property type="entry name" value="AAA"/>
    <property type="match status" value="1"/>
</dbReference>
<dbReference type="InterPro" id="IPR027417">
    <property type="entry name" value="P-loop_NTPase"/>
</dbReference>
<organism evidence="9">
    <name type="scientific">seawater metagenome</name>
    <dbReference type="NCBI Taxonomy" id="1561972"/>
    <lineage>
        <taxon>unclassified sequences</taxon>
        <taxon>metagenomes</taxon>
        <taxon>ecological metagenomes</taxon>
    </lineage>
</organism>
<dbReference type="PANTHER" id="PTHR24221:SF654">
    <property type="entry name" value="ATP-BINDING CASSETTE SUB-FAMILY B MEMBER 6"/>
    <property type="match status" value="1"/>
</dbReference>
<dbReference type="Gene3D" id="3.40.50.300">
    <property type="entry name" value="P-loop containing nucleotide triphosphate hydrolases"/>
    <property type="match status" value="1"/>
</dbReference>
<dbReference type="GO" id="GO:0016887">
    <property type="term" value="F:ATP hydrolysis activity"/>
    <property type="evidence" value="ECO:0007669"/>
    <property type="project" value="InterPro"/>
</dbReference>
<evidence type="ECO:0000256" key="1">
    <source>
        <dbReference type="ARBA" id="ARBA00004141"/>
    </source>
</evidence>
<dbReference type="PANTHER" id="PTHR24221">
    <property type="entry name" value="ATP-BINDING CASSETTE SUB-FAMILY B"/>
    <property type="match status" value="1"/>
</dbReference>
<dbReference type="SUPFAM" id="SSF52540">
    <property type="entry name" value="P-loop containing nucleoside triphosphate hydrolases"/>
    <property type="match status" value="1"/>
</dbReference>
<dbReference type="InterPro" id="IPR003593">
    <property type="entry name" value="AAA+_ATPase"/>
</dbReference>
<feature type="transmembrane region" description="Helical" evidence="7">
    <location>
        <begin position="131"/>
        <end position="149"/>
    </location>
</feature>
<evidence type="ECO:0000256" key="5">
    <source>
        <dbReference type="ARBA" id="ARBA00022989"/>
    </source>
</evidence>
<evidence type="ECO:0000256" key="3">
    <source>
        <dbReference type="ARBA" id="ARBA00022741"/>
    </source>
</evidence>
<dbReference type="EMBL" id="CABVLZ010000008">
    <property type="protein sequence ID" value="VVU95695.1"/>
    <property type="molecule type" value="Genomic_DNA"/>
</dbReference>
<evidence type="ECO:0000256" key="7">
    <source>
        <dbReference type="SAM" id="Phobius"/>
    </source>
</evidence>